<dbReference type="EMBL" id="BPLR01015103">
    <property type="protein sequence ID" value="GIY73589.1"/>
    <property type="molecule type" value="Genomic_DNA"/>
</dbReference>
<name>A0AAV4VV46_CAEEX</name>
<dbReference type="AlphaFoldDB" id="A0AAV4VV46"/>
<accession>A0AAV4VV46</accession>
<sequence>MDVVLVWSVGLLNQESYVYNAAIKTNAKAFVLDRFRHVSHKAESQFRCSNGGAKEEADINKWECSF</sequence>
<evidence type="ECO:0000313" key="1">
    <source>
        <dbReference type="EMBL" id="GIY73589.1"/>
    </source>
</evidence>
<protein>
    <submittedName>
        <fullName evidence="1">Uncharacterized protein</fullName>
    </submittedName>
</protein>
<comment type="caution">
    <text evidence="1">The sequence shown here is derived from an EMBL/GenBank/DDBJ whole genome shotgun (WGS) entry which is preliminary data.</text>
</comment>
<organism evidence="1 2">
    <name type="scientific">Caerostris extrusa</name>
    <name type="common">Bark spider</name>
    <name type="synonym">Caerostris bankana</name>
    <dbReference type="NCBI Taxonomy" id="172846"/>
    <lineage>
        <taxon>Eukaryota</taxon>
        <taxon>Metazoa</taxon>
        <taxon>Ecdysozoa</taxon>
        <taxon>Arthropoda</taxon>
        <taxon>Chelicerata</taxon>
        <taxon>Arachnida</taxon>
        <taxon>Araneae</taxon>
        <taxon>Araneomorphae</taxon>
        <taxon>Entelegynae</taxon>
        <taxon>Araneoidea</taxon>
        <taxon>Araneidae</taxon>
        <taxon>Caerostris</taxon>
    </lineage>
</organism>
<evidence type="ECO:0000313" key="2">
    <source>
        <dbReference type="Proteomes" id="UP001054945"/>
    </source>
</evidence>
<dbReference type="Proteomes" id="UP001054945">
    <property type="component" value="Unassembled WGS sequence"/>
</dbReference>
<gene>
    <name evidence="1" type="ORF">CEXT_745151</name>
</gene>
<reference evidence="1 2" key="1">
    <citation type="submission" date="2021-06" db="EMBL/GenBank/DDBJ databases">
        <title>Caerostris extrusa draft genome.</title>
        <authorList>
            <person name="Kono N."/>
            <person name="Arakawa K."/>
        </authorList>
    </citation>
    <scope>NUCLEOTIDE SEQUENCE [LARGE SCALE GENOMIC DNA]</scope>
</reference>
<proteinExistence type="predicted"/>
<keyword evidence="2" id="KW-1185">Reference proteome</keyword>